<dbReference type="EMBL" id="GBRH01259789">
    <property type="protein sequence ID" value="JAD38106.1"/>
    <property type="molecule type" value="Transcribed_RNA"/>
</dbReference>
<dbReference type="AlphaFoldDB" id="A0A0A9T4Q5"/>
<reference evidence="1" key="2">
    <citation type="journal article" date="2015" name="Data Brief">
        <title>Shoot transcriptome of the giant reed, Arundo donax.</title>
        <authorList>
            <person name="Barrero R.A."/>
            <person name="Guerrero F.D."/>
            <person name="Moolhuijzen P."/>
            <person name="Goolsby J.A."/>
            <person name="Tidwell J."/>
            <person name="Bellgard S.E."/>
            <person name="Bellgard M.I."/>
        </authorList>
    </citation>
    <scope>NUCLEOTIDE SEQUENCE</scope>
    <source>
        <tissue evidence="1">Shoot tissue taken approximately 20 cm above the soil surface</tissue>
    </source>
</reference>
<reference evidence="1" key="1">
    <citation type="submission" date="2014-09" db="EMBL/GenBank/DDBJ databases">
        <authorList>
            <person name="Magalhaes I.L.F."/>
            <person name="Oliveira U."/>
            <person name="Santos F.R."/>
            <person name="Vidigal T.H.D.A."/>
            <person name="Brescovit A.D."/>
            <person name="Santos A.J."/>
        </authorList>
    </citation>
    <scope>NUCLEOTIDE SEQUENCE</scope>
    <source>
        <tissue evidence="1">Shoot tissue taken approximately 20 cm above the soil surface</tissue>
    </source>
</reference>
<name>A0A0A9T4Q5_ARUDO</name>
<sequence>MKVRMAVCNAVPHSMPAQMPCKSKWTG</sequence>
<accession>A0A0A9T4Q5</accession>
<evidence type="ECO:0000313" key="1">
    <source>
        <dbReference type="EMBL" id="JAD38106.1"/>
    </source>
</evidence>
<protein>
    <submittedName>
        <fullName evidence="1">Uncharacterized protein</fullName>
    </submittedName>
</protein>
<organism evidence="1">
    <name type="scientific">Arundo donax</name>
    <name type="common">Giant reed</name>
    <name type="synonym">Donax arundinaceus</name>
    <dbReference type="NCBI Taxonomy" id="35708"/>
    <lineage>
        <taxon>Eukaryota</taxon>
        <taxon>Viridiplantae</taxon>
        <taxon>Streptophyta</taxon>
        <taxon>Embryophyta</taxon>
        <taxon>Tracheophyta</taxon>
        <taxon>Spermatophyta</taxon>
        <taxon>Magnoliopsida</taxon>
        <taxon>Liliopsida</taxon>
        <taxon>Poales</taxon>
        <taxon>Poaceae</taxon>
        <taxon>PACMAD clade</taxon>
        <taxon>Arundinoideae</taxon>
        <taxon>Arundineae</taxon>
        <taxon>Arundo</taxon>
    </lineage>
</organism>
<proteinExistence type="predicted"/>